<dbReference type="Proteomes" id="UP001230328">
    <property type="component" value="Unassembled WGS sequence"/>
</dbReference>
<name>A0ABU0SUY7_9ACTN</name>
<protein>
    <submittedName>
        <fullName evidence="1">Uncharacterized protein</fullName>
    </submittedName>
</protein>
<dbReference type="EMBL" id="JAUSZI010000002">
    <property type="protein sequence ID" value="MDQ1027364.1"/>
    <property type="molecule type" value="Genomic_DNA"/>
</dbReference>
<keyword evidence="2" id="KW-1185">Reference proteome</keyword>
<evidence type="ECO:0000313" key="2">
    <source>
        <dbReference type="Proteomes" id="UP001230328"/>
    </source>
</evidence>
<reference evidence="1 2" key="1">
    <citation type="submission" date="2023-07" db="EMBL/GenBank/DDBJ databases">
        <title>Comparative genomics of wheat-associated soil bacteria to identify genetic determinants of phenazine resistance.</title>
        <authorList>
            <person name="Mouncey N."/>
        </authorList>
    </citation>
    <scope>NUCLEOTIDE SEQUENCE [LARGE SCALE GENOMIC DNA]</scope>
    <source>
        <strain evidence="1 2">V2I4</strain>
    </source>
</reference>
<organism evidence="1 2">
    <name type="scientific">Streptomyces umbrinus</name>
    <dbReference type="NCBI Taxonomy" id="67370"/>
    <lineage>
        <taxon>Bacteria</taxon>
        <taxon>Bacillati</taxon>
        <taxon>Actinomycetota</taxon>
        <taxon>Actinomycetes</taxon>
        <taxon>Kitasatosporales</taxon>
        <taxon>Streptomycetaceae</taxon>
        <taxon>Streptomyces</taxon>
        <taxon>Streptomyces phaeochromogenes group</taxon>
    </lineage>
</organism>
<proteinExistence type="predicted"/>
<sequence>MNADHTEPTRGLVLHHGGAHTYERAPHLKWGPFAVIRRT</sequence>
<gene>
    <name evidence="1" type="ORF">QF035_004946</name>
</gene>
<accession>A0ABU0SUY7</accession>
<comment type="caution">
    <text evidence="1">The sequence shown here is derived from an EMBL/GenBank/DDBJ whole genome shotgun (WGS) entry which is preliminary data.</text>
</comment>
<evidence type="ECO:0000313" key="1">
    <source>
        <dbReference type="EMBL" id="MDQ1027364.1"/>
    </source>
</evidence>